<comment type="similarity">
    <text evidence="2">Belongs to the GPAT/DAPAT family.</text>
</comment>
<dbReference type="PANTHER" id="PTHR15486">
    <property type="entry name" value="ANCIENT UBIQUITOUS PROTEIN"/>
    <property type="match status" value="1"/>
</dbReference>
<dbReference type="Pfam" id="PF01553">
    <property type="entry name" value="Acyltransferase"/>
    <property type="match status" value="1"/>
</dbReference>
<reference evidence="10" key="1">
    <citation type="submission" date="2024-02" db="EMBL/GenBank/DDBJ databases">
        <authorList>
            <consortium name="ELIXIR-Norway"/>
            <consortium name="Elixir Norway"/>
        </authorList>
    </citation>
    <scope>NUCLEOTIDE SEQUENCE</scope>
</reference>
<evidence type="ECO:0000256" key="1">
    <source>
        <dbReference type="ARBA" id="ARBA00004141"/>
    </source>
</evidence>
<sequence length="567" mass="62558">MRNLRAMKGLWEFGAVALSSLSQAWTARWAAGKYKMPSYPQTYAEALYCTKNSESLFDVVENCRQDGRETQTVVSDLDGTLLRSQSSFPYFLLIALEAGSPLRALVLLLFSPLVWLVYNFVSESVGIKMLIFFSFAGLRLSAIESAARGVLPKFYLEDMHSVSYRLFIACGRRYVVTANPRIMVEPFLKEYLDVEAVMGTEIQATSGGYATGFVASSSSGVLVGMNKRSAVKNFFANETPDIGLGDRESDYPFMSICKEAYVVPSDEPTEAVPKEEYLKPLIFHDGRLACRPTPLMSLVILLWTPIGLTLAVIRIAVGLLVPFQWAPFIGILLGVNVTIKGTPPPTTKTPTNNNNGPGAGPRRGTLFVCSHRTLLDPIFLSVAAGRRIPAVTYSISRVCEVLSPIRTVRLTRCRDVDASTMTTLLKEGDLAVCPEGTTCREPYLLRFSSLFAELAEHIVPVAMNIKIQLFHGTTARGLKCLDPIFFFMNPAPSYQVCFLEQLPPEMTCCAGGKSSHEVANYIQKVLADSLGFQCTNFTRKDKYKTLVGHDGSVPLTKHHQRNRSVGC</sequence>
<dbReference type="Proteomes" id="UP001497512">
    <property type="component" value="Chromosome 2"/>
</dbReference>
<dbReference type="SUPFAM" id="SSF69593">
    <property type="entry name" value="Glycerol-3-phosphate (1)-acyltransferase"/>
    <property type="match status" value="1"/>
</dbReference>
<feature type="domain" description="Phospholipid/glycerol acyltransferase" evidence="9">
    <location>
        <begin position="365"/>
        <end position="466"/>
    </location>
</feature>
<keyword evidence="3" id="KW-0808">Transferase</keyword>
<feature type="transmembrane region" description="Helical" evidence="7">
    <location>
        <begin position="295"/>
        <end position="317"/>
    </location>
</feature>
<dbReference type="EMBL" id="OZ019894">
    <property type="protein sequence ID" value="CAK9216082.1"/>
    <property type="molecule type" value="Genomic_DNA"/>
</dbReference>
<accession>A0ABP0U9V7</accession>
<protein>
    <recommendedName>
        <fullName evidence="9">Phospholipid/glycerol acyltransferase domain-containing protein</fullName>
    </recommendedName>
</protein>
<dbReference type="CDD" id="cd06551">
    <property type="entry name" value="LPLAT"/>
    <property type="match status" value="1"/>
</dbReference>
<dbReference type="Gene3D" id="3.40.50.1000">
    <property type="entry name" value="HAD superfamily/HAD-like"/>
    <property type="match status" value="1"/>
</dbReference>
<evidence type="ECO:0000256" key="4">
    <source>
        <dbReference type="ARBA" id="ARBA00022692"/>
    </source>
</evidence>
<evidence type="ECO:0000256" key="7">
    <source>
        <dbReference type="SAM" id="Phobius"/>
    </source>
</evidence>
<keyword evidence="5 7" id="KW-1133">Transmembrane helix</keyword>
<organism evidence="10 11">
    <name type="scientific">Sphagnum troendelagicum</name>
    <dbReference type="NCBI Taxonomy" id="128251"/>
    <lineage>
        <taxon>Eukaryota</taxon>
        <taxon>Viridiplantae</taxon>
        <taxon>Streptophyta</taxon>
        <taxon>Embryophyta</taxon>
        <taxon>Bryophyta</taxon>
        <taxon>Sphagnophytina</taxon>
        <taxon>Sphagnopsida</taxon>
        <taxon>Sphagnales</taxon>
        <taxon>Sphagnaceae</taxon>
        <taxon>Sphagnum</taxon>
    </lineage>
</organism>
<evidence type="ECO:0000256" key="3">
    <source>
        <dbReference type="ARBA" id="ARBA00022679"/>
    </source>
</evidence>
<keyword evidence="6 7" id="KW-0472">Membrane</keyword>
<feature type="chain" id="PRO_5046571093" description="Phospholipid/glycerol acyltransferase domain-containing protein" evidence="8">
    <location>
        <begin position="27"/>
        <end position="567"/>
    </location>
</feature>
<evidence type="ECO:0000256" key="8">
    <source>
        <dbReference type="SAM" id="SignalP"/>
    </source>
</evidence>
<dbReference type="InterPro" id="IPR002123">
    <property type="entry name" value="Plipid/glycerol_acylTrfase"/>
</dbReference>
<dbReference type="SMART" id="SM00563">
    <property type="entry name" value="PlsC"/>
    <property type="match status" value="1"/>
</dbReference>
<dbReference type="Pfam" id="PF23270">
    <property type="entry name" value="HAD_RAM2_N"/>
    <property type="match status" value="1"/>
</dbReference>
<comment type="subcellular location">
    <subcellularLocation>
        <location evidence="1">Membrane</location>
        <topology evidence="1">Multi-pass membrane protein</topology>
    </subcellularLocation>
</comment>
<dbReference type="InterPro" id="IPR023214">
    <property type="entry name" value="HAD_sf"/>
</dbReference>
<evidence type="ECO:0000313" key="11">
    <source>
        <dbReference type="Proteomes" id="UP001497512"/>
    </source>
</evidence>
<dbReference type="InterPro" id="IPR036412">
    <property type="entry name" value="HAD-like_sf"/>
</dbReference>
<feature type="signal peptide" evidence="8">
    <location>
        <begin position="1"/>
        <end position="26"/>
    </location>
</feature>
<evidence type="ECO:0000256" key="2">
    <source>
        <dbReference type="ARBA" id="ARBA00007937"/>
    </source>
</evidence>
<gene>
    <name evidence="10" type="ORF">CSSPTR1EN2_LOCUS13231</name>
</gene>
<keyword evidence="11" id="KW-1185">Reference proteome</keyword>
<evidence type="ECO:0000256" key="6">
    <source>
        <dbReference type="ARBA" id="ARBA00023136"/>
    </source>
</evidence>
<evidence type="ECO:0000259" key="9">
    <source>
        <dbReference type="SMART" id="SM00563"/>
    </source>
</evidence>
<dbReference type="InterPro" id="IPR056462">
    <property type="entry name" value="HAD_RAM2/GPAT1-8"/>
</dbReference>
<dbReference type="SUPFAM" id="SSF56784">
    <property type="entry name" value="HAD-like"/>
    <property type="match status" value="1"/>
</dbReference>
<name>A0ABP0U9V7_9BRYO</name>
<evidence type="ECO:0000256" key="5">
    <source>
        <dbReference type="ARBA" id="ARBA00022989"/>
    </source>
</evidence>
<feature type="transmembrane region" description="Helical" evidence="7">
    <location>
        <begin position="102"/>
        <end position="121"/>
    </location>
</feature>
<dbReference type="PANTHER" id="PTHR15486:SF99">
    <property type="entry name" value="PHOSPHOLIPID_GLYCEROL ACYLTRANSFERASE DOMAIN-CONTAINING PROTEIN"/>
    <property type="match status" value="1"/>
</dbReference>
<keyword evidence="8" id="KW-0732">Signal</keyword>
<proteinExistence type="inferred from homology"/>
<evidence type="ECO:0000313" key="10">
    <source>
        <dbReference type="EMBL" id="CAK9216082.1"/>
    </source>
</evidence>
<keyword evidence="4 7" id="KW-0812">Transmembrane</keyword>